<organism evidence="3 4">
    <name type="scientific">Lojkania enalia</name>
    <dbReference type="NCBI Taxonomy" id="147567"/>
    <lineage>
        <taxon>Eukaryota</taxon>
        <taxon>Fungi</taxon>
        <taxon>Dikarya</taxon>
        <taxon>Ascomycota</taxon>
        <taxon>Pezizomycotina</taxon>
        <taxon>Dothideomycetes</taxon>
        <taxon>Pleosporomycetidae</taxon>
        <taxon>Pleosporales</taxon>
        <taxon>Pleosporales incertae sedis</taxon>
        <taxon>Lojkania</taxon>
    </lineage>
</organism>
<comment type="caution">
    <text evidence="3">The sequence shown here is derived from an EMBL/GenBank/DDBJ whole genome shotgun (WGS) entry which is preliminary data.</text>
</comment>
<gene>
    <name evidence="3" type="ORF">CC78DRAFT_346004</name>
</gene>
<dbReference type="Pfam" id="PF25484">
    <property type="entry name" value="DUF7907"/>
    <property type="match status" value="1"/>
</dbReference>
<dbReference type="InterPro" id="IPR057229">
    <property type="entry name" value="DUF7907"/>
</dbReference>
<keyword evidence="1" id="KW-0732">Signal</keyword>
<evidence type="ECO:0000313" key="4">
    <source>
        <dbReference type="Proteomes" id="UP000800093"/>
    </source>
</evidence>
<proteinExistence type="predicted"/>
<dbReference type="EMBL" id="ML986654">
    <property type="protein sequence ID" value="KAF2261585.1"/>
    <property type="molecule type" value="Genomic_DNA"/>
</dbReference>
<sequence>MKLALSTLVFAFAASTIAQYDQESNPFNLAIVSKDQTIDGDTLSACHEGAAIESLCLSNSNSTSKPDPIPATVFHFNTSDTVVTPNASLGAPGYLTYLLRGGNFNVSEAMGLDINPTSNVALPLFWPSTDRAAVVSFDSNDFLNIQNYVVDTVNPPVSGEYRAYYRWYSCTTYYAGYTYVTLSWVLGEGKPQNPSCVKVNVKRVFV</sequence>
<evidence type="ECO:0000313" key="3">
    <source>
        <dbReference type="EMBL" id="KAF2261585.1"/>
    </source>
</evidence>
<feature type="chain" id="PRO_5040383762" description="DUF7907 domain-containing protein" evidence="1">
    <location>
        <begin position="19"/>
        <end position="206"/>
    </location>
</feature>
<reference evidence="4" key="1">
    <citation type="journal article" date="2020" name="Stud. Mycol.">
        <title>101 Dothideomycetes genomes: A test case for predicting lifestyles and emergence of pathogens.</title>
        <authorList>
            <person name="Haridas S."/>
            <person name="Albert R."/>
            <person name="Binder M."/>
            <person name="Bloem J."/>
            <person name="LaButti K."/>
            <person name="Salamov A."/>
            <person name="Andreopoulos B."/>
            <person name="Baker S."/>
            <person name="Barry K."/>
            <person name="Bills G."/>
            <person name="Bluhm B."/>
            <person name="Cannon C."/>
            <person name="Castanera R."/>
            <person name="Culley D."/>
            <person name="Daum C."/>
            <person name="Ezra D."/>
            <person name="Gonzalez J."/>
            <person name="Henrissat B."/>
            <person name="Kuo A."/>
            <person name="Liang C."/>
            <person name="Lipzen A."/>
            <person name="Lutzoni F."/>
            <person name="Magnuson J."/>
            <person name="Mondo S."/>
            <person name="Nolan M."/>
            <person name="Ohm R."/>
            <person name="Pangilinan J."/>
            <person name="Park H.-J."/>
            <person name="Ramirez L."/>
            <person name="Alfaro M."/>
            <person name="Sun H."/>
            <person name="Tritt A."/>
            <person name="Yoshinaga Y."/>
            <person name="Zwiers L.-H."/>
            <person name="Turgeon B."/>
            <person name="Goodwin S."/>
            <person name="Spatafora J."/>
            <person name="Crous P."/>
            <person name="Grigoriev I."/>
        </authorList>
    </citation>
    <scope>NUCLEOTIDE SEQUENCE [LARGE SCALE GENOMIC DNA]</scope>
    <source>
        <strain evidence="4">CBS 304.66</strain>
    </source>
</reference>
<dbReference type="AlphaFoldDB" id="A0A9P4MXQ1"/>
<name>A0A9P4MXQ1_9PLEO</name>
<evidence type="ECO:0000256" key="1">
    <source>
        <dbReference type="SAM" id="SignalP"/>
    </source>
</evidence>
<dbReference type="Proteomes" id="UP000800093">
    <property type="component" value="Unassembled WGS sequence"/>
</dbReference>
<evidence type="ECO:0000259" key="2">
    <source>
        <dbReference type="Pfam" id="PF25484"/>
    </source>
</evidence>
<feature type="signal peptide" evidence="1">
    <location>
        <begin position="1"/>
        <end position="18"/>
    </location>
</feature>
<keyword evidence="4" id="KW-1185">Reference proteome</keyword>
<feature type="domain" description="DUF7907" evidence="2">
    <location>
        <begin position="24"/>
        <end position="204"/>
    </location>
</feature>
<accession>A0A9P4MXQ1</accession>
<dbReference type="OrthoDB" id="3515453at2759"/>
<protein>
    <recommendedName>
        <fullName evidence="2">DUF7907 domain-containing protein</fullName>
    </recommendedName>
</protein>